<keyword evidence="6 10" id="KW-0812">Transmembrane</keyword>
<keyword evidence="4" id="KW-0813">Transport</keyword>
<feature type="transmembrane region" description="Helical" evidence="10">
    <location>
        <begin position="19"/>
        <end position="39"/>
    </location>
</feature>
<dbReference type="GO" id="GO:0042910">
    <property type="term" value="F:xenobiotic transmembrane transporter activity"/>
    <property type="evidence" value="ECO:0007669"/>
    <property type="project" value="InterPro"/>
</dbReference>
<feature type="transmembrane region" description="Helical" evidence="10">
    <location>
        <begin position="403"/>
        <end position="420"/>
    </location>
</feature>
<evidence type="ECO:0000256" key="10">
    <source>
        <dbReference type="SAM" id="Phobius"/>
    </source>
</evidence>
<dbReference type="InterPro" id="IPR045070">
    <property type="entry name" value="MATE_MepA-like"/>
</dbReference>
<dbReference type="RefSeq" id="WP_048595899.1">
    <property type="nucleotide sequence ID" value="NZ_CVLB01000003.1"/>
</dbReference>
<dbReference type="GO" id="GO:0046677">
    <property type="term" value="P:response to antibiotic"/>
    <property type="evidence" value="ECO:0007669"/>
    <property type="project" value="UniProtKB-KW"/>
</dbReference>
<dbReference type="GO" id="GO:0005886">
    <property type="term" value="C:plasma membrane"/>
    <property type="evidence" value="ECO:0007669"/>
    <property type="project" value="UniProtKB-SubCell"/>
</dbReference>
<evidence type="ECO:0000256" key="1">
    <source>
        <dbReference type="ARBA" id="ARBA00004651"/>
    </source>
</evidence>
<dbReference type="PANTHER" id="PTHR43823:SF3">
    <property type="entry name" value="MULTIDRUG EXPORT PROTEIN MEPA"/>
    <property type="match status" value="1"/>
</dbReference>
<dbReference type="Pfam" id="PF01554">
    <property type="entry name" value="MatE"/>
    <property type="match status" value="2"/>
</dbReference>
<dbReference type="PANTHER" id="PTHR43823">
    <property type="entry name" value="SPORULATION PROTEIN YKVU"/>
    <property type="match status" value="1"/>
</dbReference>
<dbReference type="PIRSF" id="PIRSF006603">
    <property type="entry name" value="DinF"/>
    <property type="match status" value="1"/>
</dbReference>
<dbReference type="CDD" id="cd13143">
    <property type="entry name" value="MATE_MepA_like"/>
    <property type="match status" value="1"/>
</dbReference>
<feature type="transmembrane region" description="Helical" evidence="10">
    <location>
        <begin position="59"/>
        <end position="84"/>
    </location>
</feature>
<keyword evidence="8 10" id="KW-0472">Membrane</keyword>
<dbReference type="OrthoDB" id="9811110at2"/>
<evidence type="ECO:0000313" key="11">
    <source>
        <dbReference type="EMBL" id="CRF35251.1"/>
    </source>
</evidence>
<dbReference type="EMBL" id="CVLB01000003">
    <property type="protein sequence ID" value="CRF35251.1"/>
    <property type="molecule type" value="Genomic_DNA"/>
</dbReference>
<reference evidence="12" key="1">
    <citation type="submission" date="2015-04" db="EMBL/GenBank/DDBJ databases">
        <authorList>
            <person name="Mushtaq Mamoona"/>
        </authorList>
    </citation>
    <scope>NUCLEOTIDE SEQUENCE [LARGE SCALE GENOMIC DNA]</scope>
    <source>
        <strain evidence="12">AN4859/03</strain>
    </source>
</reference>
<feature type="transmembrane region" description="Helical" evidence="10">
    <location>
        <begin position="195"/>
        <end position="217"/>
    </location>
</feature>
<feature type="transmembrane region" description="Helical" evidence="10">
    <location>
        <begin position="96"/>
        <end position="115"/>
    </location>
</feature>
<dbReference type="InterPro" id="IPR051327">
    <property type="entry name" value="MATE_MepA_subfamily"/>
</dbReference>
<comment type="similarity">
    <text evidence="2">Belongs to the multi antimicrobial extrusion (MATE) (TC 2.A.66.1) family. MepA subfamily.</text>
</comment>
<dbReference type="InterPro" id="IPR002528">
    <property type="entry name" value="MATE_fam"/>
</dbReference>
<evidence type="ECO:0000256" key="6">
    <source>
        <dbReference type="ARBA" id="ARBA00022692"/>
    </source>
</evidence>
<evidence type="ECO:0000256" key="4">
    <source>
        <dbReference type="ARBA" id="ARBA00022448"/>
    </source>
</evidence>
<keyword evidence="5" id="KW-1003">Cell membrane</keyword>
<dbReference type="InterPro" id="IPR048279">
    <property type="entry name" value="MdtK-like"/>
</dbReference>
<gene>
    <name evidence="11" type="ORF">BRSU_2532</name>
</gene>
<feature type="transmembrane region" description="Helical" evidence="10">
    <location>
        <begin position="135"/>
        <end position="156"/>
    </location>
</feature>
<evidence type="ECO:0000256" key="2">
    <source>
        <dbReference type="ARBA" id="ARBA00008417"/>
    </source>
</evidence>
<accession>A0A0G4KAA8</accession>
<evidence type="ECO:0000256" key="9">
    <source>
        <dbReference type="ARBA" id="ARBA00023251"/>
    </source>
</evidence>
<keyword evidence="7 10" id="KW-1133">Transmembrane helix</keyword>
<evidence type="ECO:0000256" key="7">
    <source>
        <dbReference type="ARBA" id="ARBA00022989"/>
    </source>
</evidence>
<dbReference type="Proteomes" id="UP000043763">
    <property type="component" value="Unassembled WGS sequence"/>
</dbReference>
<keyword evidence="12" id="KW-1185">Reference proteome</keyword>
<evidence type="ECO:0000256" key="8">
    <source>
        <dbReference type="ARBA" id="ARBA00023136"/>
    </source>
</evidence>
<organism evidence="11 12">
    <name type="scientific">Brachyspira suanatina</name>
    <dbReference type="NCBI Taxonomy" id="381802"/>
    <lineage>
        <taxon>Bacteria</taxon>
        <taxon>Pseudomonadati</taxon>
        <taxon>Spirochaetota</taxon>
        <taxon>Spirochaetia</taxon>
        <taxon>Brachyspirales</taxon>
        <taxon>Brachyspiraceae</taxon>
        <taxon>Brachyspira</taxon>
    </lineage>
</organism>
<evidence type="ECO:0000256" key="5">
    <source>
        <dbReference type="ARBA" id="ARBA00022475"/>
    </source>
</evidence>
<dbReference type="NCBIfam" id="TIGR00797">
    <property type="entry name" value="matE"/>
    <property type="match status" value="1"/>
</dbReference>
<proteinExistence type="inferred from homology"/>
<evidence type="ECO:0000313" key="12">
    <source>
        <dbReference type="Proteomes" id="UP000043763"/>
    </source>
</evidence>
<dbReference type="GO" id="GO:0015297">
    <property type="term" value="F:antiporter activity"/>
    <property type="evidence" value="ECO:0007669"/>
    <property type="project" value="InterPro"/>
</dbReference>
<sequence length="460" mass="50704">MNNDVVSNPLYYEKPYKLLFKYATPSIISMLVGSLYNIVDQIFIGQGIGINGNAATNVAFPLTIICMSIALFHGFGSASMYSILLGQGNNKRAATFIGNAVVSALALGFIFTVIVKLFNKNFMVMFGSTKEVLPYAIEYTNITAFGFIPFIFSTMMSHIIRADGSPKYSMMSVLTGAIVNTILDPILIFKFDMGISGAALATIIGQFISFAIVFRYLFRFKHITFERDNFKVDPKNILKIFSLGSSSGFNQLAMMAVQITMNNVLSYYGTNSIYGGNIPLAVAGIISKVNMLVMAFIIGTSQGSQPIIGFNYGAQNYDRVIKTYKLTITITTIMAFIAFLLFQLLPRQIVGIFGDGSELYFHFAEEYMRIYMALMVINGIQPVTGTFFTSLGKAFKGAFISMTRQIIFLLPLIIILPRILGIDGVMYAGPVADGAALIVTVILVSREIKNLKNMKKNYNN</sequence>
<comment type="subcellular location">
    <subcellularLocation>
        <location evidence="1">Cell membrane</location>
        <topology evidence="1">Multi-pass membrane protein</topology>
    </subcellularLocation>
</comment>
<feature type="transmembrane region" description="Helical" evidence="10">
    <location>
        <begin position="370"/>
        <end position="391"/>
    </location>
</feature>
<dbReference type="AlphaFoldDB" id="A0A0G4KAA8"/>
<name>A0A0G4KAA8_9SPIR</name>
<protein>
    <recommendedName>
        <fullName evidence="3">Multidrug export protein MepA</fullName>
    </recommendedName>
</protein>
<feature type="transmembrane region" description="Helical" evidence="10">
    <location>
        <begin position="326"/>
        <end position="345"/>
    </location>
</feature>
<evidence type="ECO:0000256" key="3">
    <source>
        <dbReference type="ARBA" id="ARBA00022106"/>
    </source>
</evidence>
<feature type="transmembrane region" description="Helical" evidence="10">
    <location>
        <begin position="426"/>
        <end position="445"/>
    </location>
</feature>
<keyword evidence="9" id="KW-0046">Antibiotic resistance</keyword>